<gene>
    <name evidence="10" type="ORF">MELIAE_LOCUS906</name>
</gene>
<evidence type="ECO:0000259" key="8">
    <source>
        <dbReference type="Pfam" id="PF04668"/>
    </source>
</evidence>
<feature type="signal peptide" evidence="7">
    <location>
        <begin position="1"/>
        <end position="23"/>
    </location>
</feature>
<evidence type="ECO:0000256" key="1">
    <source>
        <dbReference type="ARBA" id="ARBA00004613"/>
    </source>
</evidence>
<evidence type="ECO:0000256" key="6">
    <source>
        <dbReference type="ARBA" id="ARBA00023180"/>
    </source>
</evidence>
<keyword evidence="6" id="KW-0325">Glycoprotein</keyword>
<keyword evidence="11" id="KW-1185">Reference proteome</keyword>
<dbReference type="InterPro" id="IPR057635">
    <property type="entry name" value="Tsg_N"/>
</dbReference>
<dbReference type="GO" id="GO:0030510">
    <property type="term" value="P:regulation of BMP signaling pathway"/>
    <property type="evidence" value="ECO:0007669"/>
    <property type="project" value="TreeGrafter"/>
</dbReference>
<accession>A0A9P0APY3</accession>
<evidence type="ECO:0000256" key="7">
    <source>
        <dbReference type="SAM" id="SignalP"/>
    </source>
</evidence>
<evidence type="ECO:0000313" key="11">
    <source>
        <dbReference type="Proteomes" id="UP001154078"/>
    </source>
</evidence>
<dbReference type="PANTHER" id="PTHR12312">
    <property type="entry name" value="TWISTED GASTRULATION PROTEIN HOMOLOG 1-A-RELATED"/>
    <property type="match status" value="1"/>
</dbReference>
<dbReference type="OrthoDB" id="10037323at2759"/>
<feature type="domain" description="Tsg N-terminal" evidence="9">
    <location>
        <begin position="23"/>
        <end position="80"/>
    </location>
</feature>
<dbReference type="Pfam" id="PF23782">
    <property type="entry name" value="Tsg_N"/>
    <property type="match status" value="1"/>
</dbReference>
<keyword evidence="3" id="KW-0217">Developmental protein</keyword>
<dbReference type="InterPro" id="IPR057726">
    <property type="entry name" value="Tsg_C"/>
</dbReference>
<keyword evidence="5 7" id="KW-0732">Signal</keyword>
<comment type="subcellular location">
    <subcellularLocation>
        <location evidence="1">Secreted</location>
    </subcellularLocation>
</comment>
<name>A0A9P0APY3_BRAAE</name>
<dbReference type="GO" id="GO:0005615">
    <property type="term" value="C:extracellular space"/>
    <property type="evidence" value="ECO:0007669"/>
    <property type="project" value="TreeGrafter"/>
</dbReference>
<evidence type="ECO:0000256" key="5">
    <source>
        <dbReference type="ARBA" id="ARBA00022729"/>
    </source>
</evidence>
<evidence type="ECO:0000256" key="3">
    <source>
        <dbReference type="ARBA" id="ARBA00022473"/>
    </source>
</evidence>
<reference evidence="10" key="1">
    <citation type="submission" date="2021-12" db="EMBL/GenBank/DDBJ databases">
        <authorList>
            <person name="King R."/>
        </authorList>
    </citation>
    <scope>NUCLEOTIDE SEQUENCE</scope>
</reference>
<dbReference type="Pfam" id="PF04668">
    <property type="entry name" value="Tsg"/>
    <property type="match status" value="1"/>
</dbReference>
<evidence type="ECO:0000256" key="4">
    <source>
        <dbReference type="ARBA" id="ARBA00022525"/>
    </source>
</evidence>
<evidence type="ECO:0000259" key="9">
    <source>
        <dbReference type="Pfam" id="PF23782"/>
    </source>
</evidence>
<evidence type="ECO:0008006" key="12">
    <source>
        <dbReference type="Google" id="ProtNLM"/>
    </source>
</evidence>
<sequence>MIVKWLIVISLIGFVAIINEVYSCNEAVCGSVVSKCLLTQSCKCDKKENCDCCKDCQACLSYLYSECCSCVEMCPTPNDTVSAISKMSYCEEVSSVPSLFNALTEGGSEKEWSTVTFPIDIDASQFDSKRELKIYRKTSEQETIAERNNNVFTMNCTVAYWAQCMSSSKCRQSCLSMGASSYRWFHDGCCECIGDKCVNYGIPESRCSDCPIKDEQVIDEEDAYYGEDDD</sequence>
<feature type="chain" id="PRO_5040475085" description="Protein twisted gastrulation" evidence="7">
    <location>
        <begin position="24"/>
        <end position="230"/>
    </location>
</feature>
<dbReference type="PANTHER" id="PTHR12312:SF16">
    <property type="entry name" value="TWISTED GASTRULATION PROTEIN HOMOLOG 1-A-RELATED"/>
    <property type="match status" value="1"/>
</dbReference>
<evidence type="ECO:0000313" key="10">
    <source>
        <dbReference type="EMBL" id="CAH0546814.1"/>
    </source>
</evidence>
<dbReference type="InterPro" id="IPR006761">
    <property type="entry name" value="Tsg"/>
</dbReference>
<keyword evidence="4" id="KW-0964">Secreted</keyword>
<dbReference type="Proteomes" id="UP001154078">
    <property type="component" value="Chromosome 1"/>
</dbReference>
<feature type="domain" description="Tsg C-terminal" evidence="8">
    <location>
        <begin position="84"/>
        <end position="211"/>
    </location>
</feature>
<organism evidence="10 11">
    <name type="scientific">Brassicogethes aeneus</name>
    <name type="common">Rape pollen beetle</name>
    <name type="synonym">Meligethes aeneus</name>
    <dbReference type="NCBI Taxonomy" id="1431903"/>
    <lineage>
        <taxon>Eukaryota</taxon>
        <taxon>Metazoa</taxon>
        <taxon>Ecdysozoa</taxon>
        <taxon>Arthropoda</taxon>
        <taxon>Hexapoda</taxon>
        <taxon>Insecta</taxon>
        <taxon>Pterygota</taxon>
        <taxon>Neoptera</taxon>
        <taxon>Endopterygota</taxon>
        <taxon>Coleoptera</taxon>
        <taxon>Polyphaga</taxon>
        <taxon>Cucujiformia</taxon>
        <taxon>Nitidulidae</taxon>
        <taxon>Meligethinae</taxon>
        <taxon>Brassicogethes</taxon>
    </lineage>
</organism>
<protein>
    <recommendedName>
        <fullName evidence="12">Protein twisted gastrulation</fullName>
    </recommendedName>
</protein>
<comment type="similarity">
    <text evidence="2">Belongs to the twisted gastrulation protein family.</text>
</comment>
<evidence type="ECO:0000256" key="2">
    <source>
        <dbReference type="ARBA" id="ARBA00010047"/>
    </source>
</evidence>
<proteinExistence type="inferred from homology"/>
<dbReference type="EMBL" id="OV121132">
    <property type="protein sequence ID" value="CAH0546814.1"/>
    <property type="molecule type" value="Genomic_DNA"/>
</dbReference>
<dbReference type="AlphaFoldDB" id="A0A9P0APY3"/>